<dbReference type="PROSITE" id="PS50144">
    <property type="entry name" value="MATH"/>
    <property type="match status" value="1"/>
</dbReference>
<sequence length="160" mass="18147">MGKELNIINNNCVTVENSEKCVTNKAFYLWKISDFSKLKGNKGEYIESEVFSSDECAIKWRLLLYPNGHMTCNLNNYVGIGLELVSAPNNKCDATCSISLVDDKKHTVLTRKSGLIPFTVNGRIGCECHYISRKRLFNEHYRYTPGDVLRISCKITIANK</sequence>
<dbReference type="CDD" id="cd00121">
    <property type="entry name" value="MATH"/>
    <property type="match status" value="1"/>
</dbReference>
<gene>
    <name evidence="2" type="ORF">B4U80_13772</name>
</gene>
<dbReference type="Pfam" id="PF22486">
    <property type="entry name" value="MATH_2"/>
    <property type="match status" value="1"/>
</dbReference>
<dbReference type="Gene3D" id="2.60.210.10">
    <property type="entry name" value="Apoptosis, Tumor Necrosis Factor Receptor Associated Protein 2, Chain A"/>
    <property type="match status" value="1"/>
</dbReference>
<dbReference type="InterPro" id="IPR008974">
    <property type="entry name" value="TRAF-like"/>
</dbReference>
<dbReference type="SUPFAM" id="SSF49599">
    <property type="entry name" value="TRAF domain-like"/>
    <property type="match status" value="1"/>
</dbReference>
<evidence type="ECO:0000259" key="1">
    <source>
        <dbReference type="PROSITE" id="PS50144"/>
    </source>
</evidence>
<keyword evidence="3" id="KW-1185">Reference proteome</keyword>
<dbReference type="EMBL" id="NCKV01002934">
    <property type="protein sequence ID" value="RWS26241.1"/>
    <property type="molecule type" value="Genomic_DNA"/>
</dbReference>
<dbReference type="InterPro" id="IPR002083">
    <property type="entry name" value="MATH/TRAF_dom"/>
</dbReference>
<name>A0A443SFE9_9ACAR</name>
<protein>
    <submittedName>
        <fullName evidence="2">Speckle-type POZ protein B-like protein</fullName>
    </submittedName>
</protein>
<reference evidence="2 3" key="1">
    <citation type="journal article" date="2018" name="Gigascience">
        <title>Genomes of trombidid mites reveal novel predicted allergens and laterally-transferred genes associated with secondary metabolism.</title>
        <authorList>
            <person name="Dong X."/>
            <person name="Chaisiri K."/>
            <person name="Xia D."/>
            <person name="Armstrong S.D."/>
            <person name="Fang Y."/>
            <person name="Donnelly M.J."/>
            <person name="Kadowaki T."/>
            <person name="McGarry J.W."/>
            <person name="Darby A.C."/>
            <person name="Makepeace B.L."/>
        </authorList>
    </citation>
    <scope>NUCLEOTIDE SEQUENCE [LARGE SCALE GENOMIC DNA]</scope>
    <source>
        <strain evidence="2">UoL-UT</strain>
    </source>
</reference>
<evidence type="ECO:0000313" key="2">
    <source>
        <dbReference type="EMBL" id="RWS26241.1"/>
    </source>
</evidence>
<organism evidence="2 3">
    <name type="scientific">Leptotrombidium deliense</name>
    <dbReference type="NCBI Taxonomy" id="299467"/>
    <lineage>
        <taxon>Eukaryota</taxon>
        <taxon>Metazoa</taxon>
        <taxon>Ecdysozoa</taxon>
        <taxon>Arthropoda</taxon>
        <taxon>Chelicerata</taxon>
        <taxon>Arachnida</taxon>
        <taxon>Acari</taxon>
        <taxon>Acariformes</taxon>
        <taxon>Trombidiformes</taxon>
        <taxon>Prostigmata</taxon>
        <taxon>Anystina</taxon>
        <taxon>Parasitengona</taxon>
        <taxon>Trombiculoidea</taxon>
        <taxon>Trombiculidae</taxon>
        <taxon>Leptotrombidium</taxon>
    </lineage>
</organism>
<dbReference type="Proteomes" id="UP000288716">
    <property type="component" value="Unassembled WGS sequence"/>
</dbReference>
<dbReference type="STRING" id="299467.A0A443SFE9"/>
<evidence type="ECO:0000313" key="3">
    <source>
        <dbReference type="Proteomes" id="UP000288716"/>
    </source>
</evidence>
<dbReference type="VEuPathDB" id="VectorBase:LDEU005798"/>
<dbReference type="AlphaFoldDB" id="A0A443SFE9"/>
<accession>A0A443SFE9</accession>
<comment type="caution">
    <text evidence="2">The sequence shown here is derived from an EMBL/GenBank/DDBJ whole genome shotgun (WGS) entry which is preliminary data.</text>
</comment>
<feature type="domain" description="MATH" evidence="1">
    <location>
        <begin position="25"/>
        <end position="155"/>
    </location>
</feature>
<proteinExistence type="predicted"/>